<feature type="chain" id="PRO_5041355080" description="Cation-transporting P-type ATPase N-terminal domain-containing protein" evidence="3">
    <location>
        <begin position="19"/>
        <end position="172"/>
    </location>
</feature>
<evidence type="ECO:0000256" key="2">
    <source>
        <dbReference type="SAM" id="Phobius"/>
    </source>
</evidence>
<organism evidence="5 6">
    <name type="scientific">Lactuca saligna</name>
    <name type="common">Willowleaf lettuce</name>
    <dbReference type="NCBI Taxonomy" id="75948"/>
    <lineage>
        <taxon>Eukaryota</taxon>
        <taxon>Viridiplantae</taxon>
        <taxon>Streptophyta</taxon>
        <taxon>Embryophyta</taxon>
        <taxon>Tracheophyta</taxon>
        <taxon>Spermatophyta</taxon>
        <taxon>Magnoliopsida</taxon>
        <taxon>eudicotyledons</taxon>
        <taxon>Gunneridae</taxon>
        <taxon>Pentapetalae</taxon>
        <taxon>asterids</taxon>
        <taxon>campanulids</taxon>
        <taxon>Asterales</taxon>
        <taxon>Asteraceae</taxon>
        <taxon>Cichorioideae</taxon>
        <taxon>Cichorieae</taxon>
        <taxon>Lactucinae</taxon>
        <taxon>Lactuca</taxon>
    </lineage>
</organism>
<dbReference type="Proteomes" id="UP001177003">
    <property type="component" value="Chromosome 1"/>
</dbReference>
<dbReference type="InterPro" id="IPR023298">
    <property type="entry name" value="ATPase_P-typ_TM_dom_sf"/>
</dbReference>
<keyword evidence="2" id="KW-0812">Transmembrane</keyword>
<feature type="transmembrane region" description="Helical" evidence="2">
    <location>
        <begin position="142"/>
        <end position="161"/>
    </location>
</feature>
<keyword evidence="3" id="KW-0732">Signal</keyword>
<reference evidence="5" key="1">
    <citation type="submission" date="2023-04" db="EMBL/GenBank/DDBJ databases">
        <authorList>
            <person name="Vijverberg K."/>
            <person name="Xiong W."/>
            <person name="Schranz E."/>
        </authorList>
    </citation>
    <scope>NUCLEOTIDE SEQUENCE</scope>
</reference>
<dbReference type="PANTHER" id="PTHR24093:SF519">
    <property type="entry name" value="CALCIUM-TRANSPORTING ATPASE"/>
    <property type="match status" value="1"/>
</dbReference>
<keyword evidence="1" id="KW-0460">Magnesium</keyword>
<feature type="transmembrane region" description="Helical" evidence="2">
    <location>
        <begin position="108"/>
        <end position="130"/>
    </location>
</feature>
<sequence>MCLFFFSLTSRCFNWVLTYYLLTRTPKSPPYPIPTRNCNVNPRQVASMTRDHDFPALQNFGGVNGLAEVLKMNPDKGINDDEANILERKNVFGSNMYPRKKGRSFWRFLFDACCDTTLIILMVAATASLALGIKIEGIKEGWYDGGSIALAVIIVIVVTGYKRMKEGGDFNL</sequence>
<evidence type="ECO:0000256" key="3">
    <source>
        <dbReference type="SAM" id="SignalP"/>
    </source>
</evidence>
<gene>
    <name evidence="5" type="ORF">LSALG_LOCUS9640</name>
</gene>
<dbReference type="EMBL" id="OX465077">
    <property type="protein sequence ID" value="CAI9269258.1"/>
    <property type="molecule type" value="Genomic_DNA"/>
</dbReference>
<keyword evidence="6" id="KW-1185">Reference proteome</keyword>
<evidence type="ECO:0000256" key="1">
    <source>
        <dbReference type="ARBA" id="ARBA00022842"/>
    </source>
</evidence>
<dbReference type="SUPFAM" id="SSF81665">
    <property type="entry name" value="Calcium ATPase, transmembrane domain M"/>
    <property type="match status" value="1"/>
</dbReference>
<dbReference type="GO" id="GO:0005886">
    <property type="term" value="C:plasma membrane"/>
    <property type="evidence" value="ECO:0007669"/>
    <property type="project" value="TreeGrafter"/>
</dbReference>
<dbReference type="GO" id="GO:0005388">
    <property type="term" value="F:P-type calcium transporter activity"/>
    <property type="evidence" value="ECO:0007669"/>
    <property type="project" value="TreeGrafter"/>
</dbReference>
<keyword evidence="2" id="KW-1133">Transmembrane helix</keyword>
<proteinExistence type="predicted"/>
<feature type="signal peptide" evidence="3">
    <location>
        <begin position="1"/>
        <end position="18"/>
    </location>
</feature>
<dbReference type="AlphaFoldDB" id="A0AA35VHY6"/>
<accession>A0AA35VHY6</accession>
<keyword evidence="2" id="KW-0472">Membrane</keyword>
<evidence type="ECO:0000259" key="4">
    <source>
        <dbReference type="SMART" id="SM00831"/>
    </source>
</evidence>
<evidence type="ECO:0000313" key="6">
    <source>
        <dbReference type="Proteomes" id="UP001177003"/>
    </source>
</evidence>
<dbReference type="Pfam" id="PF00690">
    <property type="entry name" value="Cation_ATPase_N"/>
    <property type="match status" value="1"/>
</dbReference>
<name>A0AA35VHY6_LACSI</name>
<dbReference type="SMART" id="SM00831">
    <property type="entry name" value="Cation_ATPase_N"/>
    <property type="match status" value="1"/>
</dbReference>
<protein>
    <recommendedName>
        <fullName evidence="4">Cation-transporting P-type ATPase N-terminal domain-containing protein</fullName>
    </recommendedName>
</protein>
<feature type="domain" description="Cation-transporting P-type ATPase N-terminal" evidence="4">
    <location>
        <begin position="59"/>
        <end position="133"/>
    </location>
</feature>
<dbReference type="InterPro" id="IPR004014">
    <property type="entry name" value="ATPase_P-typ_cation-transptr_N"/>
</dbReference>
<dbReference type="PANTHER" id="PTHR24093">
    <property type="entry name" value="CATION TRANSPORTING ATPASE"/>
    <property type="match status" value="1"/>
</dbReference>
<evidence type="ECO:0000313" key="5">
    <source>
        <dbReference type="EMBL" id="CAI9269258.1"/>
    </source>
</evidence>